<proteinExistence type="predicted"/>
<evidence type="ECO:0000313" key="3">
    <source>
        <dbReference type="Proteomes" id="UP001642540"/>
    </source>
</evidence>
<dbReference type="EMBL" id="CAXLJM020000025">
    <property type="protein sequence ID" value="CAL8092381.1"/>
    <property type="molecule type" value="Genomic_DNA"/>
</dbReference>
<feature type="region of interest" description="Disordered" evidence="1">
    <location>
        <begin position="365"/>
        <end position="391"/>
    </location>
</feature>
<comment type="caution">
    <text evidence="2">The sequence shown here is derived from an EMBL/GenBank/DDBJ whole genome shotgun (WGS) entry which is preliminary data.</text>
</comment>
<sequence length="437" mass="48929">MHVIARKRTSSSSALHHKDTIVPISEKKLSEKIPPEVESARLQLSYTLQTALQPRGLTTNSISSIAAYNKTAKGCPISISDSTPGVALSTIEDLEKRQFIVGDDVLKLPENESWNIHCPWRRGQLNLHRGVGGTITSVMTDLEDIWRWCLKEKLSIAPEDFPQYKAVIVIPTMFDRVHAKHLMNLVIKRLGFCSAFLIQDHVCASFGCGRACATVVDVGDQKISVSCVEDAISYPQSRLELKYGGGDLTVALWNQLCLTAFPIPLQVSELWDLEFLNRLKEKYCHLDLDDCGQTKDENVLWNKPGKPGEEYCVRFGDELQVVPLSYFNPDLLRGSIGRKAVICHGPQPSVSDDPFDKGYLADTAKRGTKDEDGDEDDTESQESTQQSSKLSFEQPLGIDQAIIQSIDSCSKQTKLYHVYFERNKNSKTKLTLKLTFF</sequence>
<dbReference type="CDD" id="cd10206">
    <property type="entry name" value="ASKHA_NBD_Arp8-like"/>
    <property type="match status" value="1"/>
</dbReference>
<dbReference type="Pfam" id="PF00022">
    <property type="entry name" value="Actin"/>
    <property type="match status" value="1"/>
</dbReference>
<reference evidence="2 3" key="1">
    <citation type="submission" date="2024-08" db="EMBL/GenBank/DDBJ databases">
        <authorList>
            <person name="Cucini C."/>
            <person name="Frati F."/>
        </authorList>
    </citation>
    <scope>NUCLEOTIDE SEQUENCE [LARGE SCALE GENOMIC DNA]</scope>
</reference>
<protein>
    <recommendedName>
        <fullName evidence="4">Actin-related protein 8</fullName>
    </recommendedName>
</protein>
<name>A0ABP1QDY8_9HEXA</name>
<gene>
    <name evidence="2" type="ORF">ODALV1_LOCUS8198</name>
</gene>
<dbReference type="PANTHER" id="PTHR11937">
    <property type="entry name" value="ACTIN"/>
    <property type="match status" value="1"/>
</dbReference>
<dbReference type="Gene3D" id="3.30.420.40">
    <property type="match status" value="1"/>
</dbReference>
<dbReference type="Gene3D" id="3.90.640.10">
    <property type="entry name" value="Actin, Chain A, domain 4"/>
    <property type="match status" value="1"/>
</dbReference>
<organism evidence="2 3">
    <name type="scientific">Orchesella dallaii</name>
    <dbReference type="NCBI Taxonomy" id="48710"/>
    <lineage>
        <taxon>Eukaryota</taxon>
        <taxon>Metazoa</taxon>
        <taxon>Ecdysozoa</taxon>
        <taxon>Arthropoda</taxon>
        <taxon>Hexapoda</taxon>
        <taxon>Collembola</taxon>
        <taxon>Entomobryomorpha</taxon>
        <taxon>Entomobryoidea</taxon>
        <taxon>Orchesellidae</taxon>
        <taxon>Orchesellinae</taxon>
        <taxon>Orchesella</taxon>
    </lineage>
</organism>
<dbReference type="InterPro" id="IPR043129">
    <property type="entry name" value="ATPase_NBD"/>
</dbReference>
<dbReference type="InterPro" id="IPR004000">
    <property type="entry name" value="Actin"/>
</dbReference>
<evidence type="ECO:0000256" key="1">
    <source>
        <dbReference type="SAM" id="MobiDB-lite"/>
    </source>
</evidence>
<evidence type="ECO:0000313" key="2">
    <source>
        <dbReference type="EMBL" id="CAL8092381.1"/>
    </source>
</evidence>
<accession>A0ABP1QDY8</accession>
<dbReference type="Proteomes" id="UP001642540">
    <property type="component" value="Unassembled WGS sequence"/>
</dbReference>
<feature type="compositionally biased region" description="Acidic residues" evidence="1">
    <location>
        <begin position="371"/>
        <end position="380"/>
    </location>
</feature>
<keyword evidence="3" id="KW-1185">Reference proteome</keyword>
<evidence type="ECO:0008006" key="4">
    <source>
        <dbReference type="Google" id="ProtNLM"/>
    </source>
</evidence>
<dbReference type="SUPFAM" id="SSF53067">
    <property type="entry name" value="Actin-like ATPase domain"/>
    <property type="match status" value="2"/>
</dbReference>